<dbReference type="InterPro" id="IPR043919">
    <property type="entry name" value="DUF5758"/>
</dbReference>
<dbReference type="Pfam" id="PF19062">
    <property type="entry name" value="DUF5758"/>
    <property type="match status" value="1"/>
</dbReference>
<dbReference type="InterPro" id="IPR011004">
    <property type="entry name" value="Trimer_LpxA-like_sf"/>
</dbReference>
<protein>
    <recommendedName>
        <fullName evidence="2">Polymer-forming cytoskeletal</fullName>
    </recommendedName>
</protein>
<reference evidence="1" key="1">
    <citation type="submission" date="2017-02" db="EMBL/GenBank/DDBJ databases">
        <title>Delving into the versatile metabolic prowess of the omnipresent phylum Bacteroidetes.</title>
        <authorList>
            <person name="Nobu M.K."/>
            <person name="Mei R."/>
            <person name="Narihiro T."/>
            <person name="Kuroda K."/>
            <person name="Liu W.-T."/>
        </authorList>
    </citation>
    <scope>NUCLEOTIDE SEQUENCE</scope>
    <source>
        <strain evidence="1">ADurb.Bin160</strain>
    </source>
</reference>
<dbReference type="SUPFAM" id="SSF51161">
    <property type="entry name" value="Trimeric LpxA-like enzymes"/>
    <property type="match status" value="1"/>
</dbReference>
<dbReference type="Gene3D" id="2.160.10.10">
    <property type="entry name" value="Hexapeptide repeat proteins"/>
    <property type="match status" value="1"/>
</dbReference>
<dbReference type="AlphaFoldDB" id="A0A1V5ZLE8"/>
<dbReference type="SUPFAM" id="SSF54534">
    <property type="entry name" value="FKBP-like"/>
    <property type="match status" value="1"/>
</dbReference>
<accession>A0A1V5ZLE8</accession>
<name>A0A1V5ZLE8_9BACT</name>
<dbReference type="Proteomes" id="UP000485621">
    <property type="component" value="Unassembled WGS sequence"/>
</dbReference>
<gene>
    <name evidence="1" type="ORF">BWY04_01100</name>
</gene>
<sequence>MDKKYELIETVYRNFYRIKALKDFQLITGEIVKKGDLGGVVNGEHNLSQEGNCWIEFEARAFDNSTVSGNAVMKGDSWAKDNSIVSGNAVMKDHSCAKGDSRISGNVIMKDRSLAFDNSTISGNAVMKDYSCANGNSIITGNAILQEDQCIKYGTVTTDLFGTKDWAGALYAELGVKPENNKIVLYKSVWSTDDENVFKSDYDRNFLYKIGETVVAENVDEDIFKSCTDGLHFTSLEFVNCYRGDTILECEVEVPDIVTVQASKVRARKCRVLRVYKEE</sequence>
<evidence type="ECO:0008006" key="2">
    <source>
        <dbReference type="Google" id="ProtNLM"/>
    </source>
</evidence>
<organism evidence="1">
    <name type="scientific">candidate division CPR1 bacterium ADurb.Bin160</name>
    <dbReference type="NCBI Taxonomy" id="1852826"/>
    <lineage>
        <taxon>Bacteria</taxon>
        <taxon>candidate division CPR1</taxon>
    </lineage>
</organism>
<evidence type="ECO:0000313" key="1">
    <source>
        <dbReference type="EMBL" id="OQB41005.1"/>
    </source>
</evidence>
<proteinExistence type="predicted"/>
<dbReference type="EMBL" id="MWDB01000026">
    <property type="protein sequence ID" value="OQB41005.1"/>
    <property type="molecule type" value="Genomic_DNA"/>
</dbReference>
<comment type="caution">
    <text evidence="1">The sequence shown here is derived from an EMBL/GenBank/DDBJ whole genome shotgun (WGS) entry which is preliminary data.</text>
</comment>